<dbReference type="Proteomes" id="UP001058974">
    <property type="component" value="Chromosome 7"/>
</dbReference>
<dbReference type="SUPFAM" id="SSF48452">
    <property type="entry name" value="TPR-like"/>
    <property type="match status" value="1"/>
</dbReference>
<dbReference type="PANTHER" id="PTHR47682:SF1">
    <property type="entry name" value="TETRATRICOPEPTIDE REPEAT (TPR)-CONTAINING PROTEIN"/>
    <property type="match status" value="1"/>
</dbReference>
<feature type="repeat" description="TPR" evidence="1">
    <location>
        <begin position="182"/>
        <end position="215"/>
    </location>
</feature>
<dbReference type="InterPro" id="IPR036249">
    <property type="entry name" value="Thioredoxin-like_sf"/>
</dbReference>
<dbReference type="InterPro" id="IPR019734">
    <property type="entry name" value="TPR_rpt"/>
</dbReference>
<gene>
    <name evidence="2" type="ORF">KIW84_070005</name>
</gene>
<name>A0A9D4VGL8_PEA</name>
<sequence>MDTVLVGCHVATAPSPKRSRTKASHEQQVQEIRVCTNRACRKQGSFQTLETLSGIAPPNVAVKTSGCLGKCGAGPNLVFLPDGILVGYCGTAARCLEVMFGGRDDSKTSLDALALRKRADVEFENKNFGEAEVLLSKAIDLKPLGGLHVTFKCRSLVRLELGNYSAALQDANEALLLAPNYSEAYICQGDAFLAFNNFDLAQQSYLSALHIDPSIRRSKSFRARITKLQEKLAPS</sequence>
<dbReference type="PROSITE" id="PS50005">
    <property type="entry name" value="TPR"/>
    <property type="match status" value="1"/>
</dbReference>
<reference evidence="2 3" key="1">
    <citation type="journal article" date="2022" name="Nat. Genet.">
        <title>Improved pea reference genome and pan-genome highlight genomic features and evolutionary characteristics.</title>
        <authorList>
            <person name="Yang T."/>
            <person name="Liu R."/>
            <person name="Luo Y."/>
            <person name="Hu S."/>
            <person name="Wang D."/>
            <person name="Wang C."/>
            <person name="Pandey M.K."/>
            <person name="Ge S."/>
            <person name="Xu Q."/>
            <person name="Li N."/>
            <person name="Li G."/>
            <person name="Huang Y."/>
            <person name="Saxena R.K."/>
            <person name="Ji Y."/>
            <person name="Li M."/>
            <person name="Yan X."/>
            <person name="He Y."/>
            <person name="Liu Y."/>
            <person name="Wang X."/>
            <person name="Xiang C."/>
            <person name="Varshney R.K."/>
            <person name="Ding H."/>
            <person name="Gao S."/>
            <person name="Zong X."/>
        </authorList>
    </citation>
    <scope>NUCLEOTIDE SEQUENCE [LARGE SCALE GENOMIC DNA]</scope>
    <source>
        <strain evidence="2 3">cv. Zhongwan 6</strain>
    </source>
</reference>
<dbReference type="Gramene" id="Psat07G0000500-T1">
    <property type="protein sequence ID" value="KAI5382411.1"/>
    <property type="gene ID" value="KIW84_070005"/>
</dbReference>
<protein>
    <submittedName>
        <fullName evidence="2">Uncharacterized protein</fullName>
    </submittedName>
</protein>
<accession>A0A9D4VGL8</accession>
<keyword evidence="1" id="KW-0802">TPR repeat</keyword>
<organism evidence="2 3">
    <name type="scientific">Pisum sativum</name>
    <name type="common">Garden pea</name>
    <name type="synonym">Lathyrus oleraceus</name>
    <dbReference type="NCBI Taxonomy" id="3888"/>
    <lineage>
        <taxon>Eukaryota</taxon>
        <taxon>Viridiplantae</taxon>
        <taxon>Streptophyta</taxon>
        <taxon>Embryophyta</taxon>
        <taxon>Tracheophyta</taxon>
        <taxon>Spermatophyta</taxon>
        <taxon>Magnoliopsida</taxon>
        <taxon>eudicotyledons</taxon>
        <taxon>Gunneridae</taxon>
        <taxon>Pentapetalae</taxon>
        <taxon>rosids</taxon>
        <taxon>fabids</taxon>
        <taxon>Fabales</taxon>
        <taxon>Fabaceae</taxon>
        <taxon>Papilionoideae</taxon>
        <taxon>50 kb inversion clade</taxon>
        <taxon>NPAAA clade</taxon>
        <taxon>Hologalegina</taxon>
        <taxon>IRL clade</taxon>
        <taxon>Fabeae</taxon>
        <taxon>Lathyrus</taxon>
    </lineage>
</organism>
<comment type="caution">
    <text evidence="2">The sequence shown here is derived from an EMBL/GenBank/DDBJ whole genome shotgun (WGS) entry which is preliminary data.</text>
</comment>
<evidence type="ECO:0000313" key="2">
    <source>
        <dbReference type="EMBL" id="KAI5382411.1"/>
    </source>
</evidence>
<dbReference type="AlphaFoldDB" id="A0A9D4VGL8"/>
<dbReference type="PANTHER" id="PTHR47682">
    <property type="entry name" value="TETRATRICOPEPTIDE REPEAT (TPR)-CONTAINING PROTEIN"/>
    <property type="match status" value="1"/>
</dbReference>
<dbReference type="SUPFAM" id="SSF52833">
    <property type="entry name" value="Thioredoxin-like"/>
    <property type="match status" value="1"/>
</dbReference>
<proteinExistence type="predicted"/>
<dbReference type="Pfam" id="PF13432">
    <property type="entry name" value="TPR_16"/>
    <property type="match status" value="1"/>
</dbReference>
<dbReference type="Gene3D" id="1.25.40.10">
    <property type="entry name" value="Tetratricopeptide repeat domain"/>
    <property type="match status" value="1"/>
</dbReference>
<dbReference type="SMART" id="SM00028">
    <property type="entry name" value="TPR"/>
    <property type="match status" value="3"/>
</dbReference>
<dbReference type="Gene3D" id="3.40.30.10">
    <property type="entry name" value="Glutaredoxin"/>
    <property type="match status" value="1"/>
</dbReference>
<dbReference type="EMBL" id="JAMSHJ010000007">
    <property type="protein sequence ID" value="KAI5382411.1"/>
    <property type="molecule type" value="Genomic_DNA"/>
</dbReference>
<dbReference type="InterPro" id="IPR011990">
    <property type="entry name" value="TPR-like_helical_dom_sf"/>
</dbReference>
<dbReference type="OrthoDB" id="2423701at2759"/>
<evidence type="ECO:0000256" key="1">
    <source>
        <dbReference type="PROSITE-ProRule" id="PRU00339"/>
    </source>
</evidence>
<dbReference type="CDD" id="cd02980">
    <property type="entry name" value="TRX_Fd_family"/>
    <property type="match status" value="1"/>
</dbReference>
<evidence type="ECO:0000313" key="3">
    <source>
        <dbReference type="Proteomes" id="UP001058974"/>
    </source>
</evidence>
<keyword evidence="3" id="KW-1185">Reference proteome</keyword>